<evidence type="ECO:0008006" key="3">
    <source>
        <dbReference type="Google" id="ProtNLM"/>
    </source>
</evidence>
<dbReference type="InterPro" id="IPR036163">
    <property type="entry name" value="HMA_dom_sf"/>
</dbReference>
<evidence type="ECO:0000313" key="1">
    <source>
        <dbReference type="EMBL" id="KAL3643506.1"/>
    </source>
</evidence>
<reference evidence="2" key="1">
    <citation type="journal article" date="2024" name="IScience">
        <title>Strigolactones Initiate the Formation of Haustorium-like Structures in Castilleja.</title>
        <authorList>
            <person name="Buerger M."/>
            <person name="Peterson D."/>
            <person name="Chory J."/>
        </authorList>
    </citation>
    <scope>NUCLEOTIDE SEQUENCE [LARGE SCALE GENOMIC DNA]</scope>
</reference>
<comment type="caution">
    <text evidence="1">The sequence shown here is derived from an EMBL/GenBank/DDBJ whole genome shotgun (WGS) entry which is preliminary data.</text>
</comment>
<sequence>MRVHMDCPGCQIKIMKALSKLDESCGQRRHRHEHAKSNNHRMVLKTIRKTGRTAELWPFPYNPEYHDYYNQYYASSTEPPASKYNYYKHGHNGHEHGYYQQVPSLAILGCQ</sequence>
<accession>A0ABD3DMJ6</accession>
<evidence type="ECO:0000313" key="2">
    <source>
        <dbReference type="Proteomes" id="UP001632038"/>
    </source>
</evidence>
<dbReference type="SUPFAM" id="SSF55008">
    <property type="entry name" value="HMA, heavy metal-associated domain"/>
    <property type="match status" value="1"/>
</dbReference>
<dbReference type="Proteomes" id="UP001632038">
    <property type="component" value="Unassembled WGS sequence"/>
</dbReference>
<dbReference type="EMBL" id="JAVIJP010000016">
    <property type="protein sequence ID" value="KAL3643506.1"/>
    <property type="molecule type" value="Genomic_DNA"/>
</dbReference>
<protein>
    <recommendedName>
        <fullName evidence="3">HMA domain-containing protein</fullName>
    </recommendedName>
</protein>
<dbReference type="AlphaFoldDB" id="A0ABD3DMJ6"/>
<organism evidence="1 2">
    <name type="scientific">Castilleja foliolosa</name>
    <dbReference type="NCBI Taxonomy" id="1961234"/>
    <lineage>
        <taxon>Eukaryota</taxon>
        <taxon>Viridiplantae</taxon>
        <taxon>Streptophyta</taxon>
        <taxon>Embryophyta</taxon>
        <taxon>Tracheophyta</taxon>
        <taxon>Spermatophyta</taxon>
        <taxon>Magnoliopsida</taxon>
        <taxon>eudicotyledons</taxon>
        <taxon>Gunneridae</taxon>
        <taxon>Pentapetalae</taxon>
        <taxon>asterids</taxon>
        <taxon>lamiids</taxon>
        <taxon>Lamiales</taxon>
        <taxon>Orobanchaceae</taxon>
        <taxon>Pedicularideae</taxon>
        <taxon>Castillejinae</taxon>
        <taxon>Castilleja</taxon>
    </lineage>
</organism>
<gene>
    <name evidence="1" type="ORF">CASFOL_014321</name>
</gene>
<proteinExistence type="predicted"/>
<name>A0ABD3DMJ6_9LAMI</name>
<keyword evidence="2" id="KW-1185">Reference proteome</keyword>